<keyword evidence="1" id="KW-0812">Transmembrane</keyword>
<feature type="transmembrane region" description="Helical" evidence="1">
    <location>
        <begin position="6"/>
        <end position="24"/>
    </location>
</feature>
<reference evidence="2 3" key="1">
    <citation type="submission" date="2017-02" db="EMBL/GenBank/DDBJ databases">
        <authorList>
            <person name="Peterson S.W."/>
        </authorList>
    </citation>
    <scope>NUCLEOTIDE SEQUENCE [LARGE SCALE GENOMIC DNA]</scope>
    <source>
        <strain evidence="2 3">LSP_Lj1</strain>
    </source>
</reference>
<protein>
    <submittedName>
        <fullName evidence="2">Uncharacterized protein</fullName>
    </submittedName>
</protein>
<dbReference type="AlphaFoldDB" id="A0A1R4I6V6"/>
<keyword evidence="1" id="KW-1133">Transmembrane helix</keyword>
<keyword evidence="3" id="KW-1185">Reference proteome</keyword>
<organism evidence="2 3">
    <name type="scientific">Luteococcus japonicus LSP_Lj1</name>
    <dbReference type="NCBI Taxonomy" id="1255658"/>
    <lineage>
        <taxon>Bacteria</taxon>
        <taxon>Bacillati</taxon>
        <taxon>Actinomycetota</taxon>
        <taxon>Actinomycetes</taxon>
        <taxon>Propionibacteriales</taxon>
        <taxon>Propionibacteriaceae</taxon>
        <taxon>Luteococcus</taxon>
    </lineage>
</organism>
<dbReference type="EMBL" id="FUKQ01000001">
    <property type="protein sequence ID" value="SJN15344.1"/>
    <property type="molecule type" value="Genomic_DNA"/>
</dbReference>
<proteinExistence type="predicted"/>
<name>A0A1R4I6V6_9ACTN</name>
<dbReference type="STRING" id="1255658.FM114_00025"/>
<evidence type="ECO:0000313" key="2">
    <source>
        <dbReference type="EMBL" id="SJN15344.1"/>
    </source>
</evidence>
<dbReference type="Proteomes" id="UP000188342">
    <property type="component" value="Unassembled WGS sequence"/>
</dbReference>
<keyword evidence="1" id="KW-0472">Membrane</keyword>
<gene>
    <name evidence="2" type="ORF">FM114_00025</name>
</gene>
<sequence length="38" mass="4016">MVWVGVVIWVATTACTVLPTLGSLRTPPPRVIARLVAA</sequence>
<evidence type="ECO:0000256" key="1">
    <source>
        <dbReference type="SAM" id="Phobius"/>
    </source>
</evidence>
<accession>A0A1R4I6V6</accession>
<evidence type="ECO:0000313" key="3">
    <source>
        <dbReference type="Proteomes" id="UP000188342"/>
    </source>
</evidence>